<name>A0A3S2W349_9PROT</name>
<keyword evidence="8" id="KW-1185">Reference proteome</keyword>
<sequence length="1004" mass="109046">MAQKNRLPDGGRIDRTKPVRFQFNGKRYDGFSGDTLAAALLANGVSLVGRSFKYHRPRGIMTAGSEEPNALVQLGTGARTEPNIRATQAELFDGLSADSQNCWPSVGFDIGAINSVMSKYLPAGFYYKTFMWPASLWMTYEHVIRNAAGLGKGPTESDPDRYAQHHTACDVLIVGGGPSGLAAALAAGRSGARTILVDEQSEFGGWLLTDDTEIDGMAPTDWVANTVKELAGLDNVTLLPRTTVSAYFDHNFLTAAQRVTDHLGPQENTKTPRQRFWKIRAKQVVLAQGSLERPIVFADNDRPGVMLAGALRTYINRYGVLPGREIVVFTNNDSAYRTAIDAKNAGAVVHLVDLRPDPDNPVVHQARQAGIQIHEGSAVVGIKGAKSIHGVEIAPLSEDGKSLAGPTFVVSASLVAMSSGWNPSVHLFSQSRGKLRFDDALTTFVPDHTPQKTRSAGACNGTFTLAGCLAEGMEAGAAAAKDAGFDSAIAGPSHVVKEDAPGSMRQVWTVPTVHPLGKGTRKHFLDHQNDVTAADVHLAAREGYLSVEHLKRYTTTGMGTDQGKTSNVNALAIMSEIRSASIPEVGTTTFRPPYTPTTYGAMAGQGVQELFEQYRGTAMHDWHVNNGAVFEDVGDWKRARYYPKPGEDMDEAVRRECKQARETVGIMDASTLGKIDIQGPDAAKLLNMVYTNAWSALKPGRARYGLMLNEHGMVFDDGVTTCIGENHYHMTTTTGGAARVLNWLEEWLQTEWPDMEVYCTSVTEEWAVATLSGPKAREVMEAVAPKMALDPQTFPFMAMQEGEVAGLPARVFRISFTGDLSYEINVPARYGMALWEALMEAGRPHGIVPYGTETMHVLRAEKGFIIVGQDSDGTVTPYDLDMDWIVSKKKDDFLGKRSLTRTDTARPGRKQLVGLLTEDPNFVLPEGAHLVKEVKPKPPMDTIGHVTSSYFSPNAGRSIALALVKDGLNLKGSSFQVPLMSGHVETVTITDTIFFDKEGERARG</sequence>
<evidence type="ECO:0000313" key="8">
    <source>
        <dbReference type="Proteomes" id="UP000287447"/>
    </source>
</evidence>
<feature type="domain" description="FAD/NAD(P)-binding" evidence="4">
    <location>
        <begin position="170"/>
        <end position="446"/>
    </location>
</feature>
<dbReference type="InterPro" id="IPR006277">
    <property type="entry name" value="Sarcosine_oxidase_asu"/>
</dbReference>
<evidence type="ECO:0000259" key="6">
    <source>
        <dbReference type="Pfam" id="PF17806"/>
    </source>
</evidence>
<dbReference type="PRINTS" id="PR00368">
    <property type="entry name" value="FADPNR"/>
</dbReference>
<comment type="similarity">
    <text evidence="1">Belongs to the GcvT family.</text>
</comment>
<reference evidence="8" key="1">
    <citation type="submission" date="2019-01" db="EMBL/GenBank/DDBJ databases">
        <title>Gri0909 isolated from a small marine red alga.</title>
        <authorList>
            <person name="Kim J."/>
            <person name="Jeong S.E."/>
            <person name="Jeon C.O."/>
        </authorList>
    </citation>
    <scope>NUCLEOTIDE SEQUENCE [LARGE SCALE GENOMIC DNA]</scope>
    <source>
        <strain evidence="8">Gri0909</strain>
    </source>
</reference>
<dbReference type="SUPFAM" id="SSF101790">
    <property type="entry name" value="Aminomethyltransferase beta-barrel domain"/>
    <property type="match status" value="1"/>
</dbReference>
<proteinExistence type="inferred from homology"/>
<dbReference type="InterPro" id="IPR029043">
    <property type="entry name" value="GcvT/YgfZ_C"/>
</dbReference>
<dbReference type="GO" id="GO:0046653">
    <property type="term" value="P:tetrahydrofolate metabolic process"/>
    <property type="evidence" value="ECO:0007669"/>
    <property type="project" value="InterPro"/>
</dbReference>
<dbReference type="InterPro" id="IPR023753">
    <property type="entry name" value="FAD/NAD-binding_dom"/>
</dbReference>
<comment type="caution">
    <text evidence="7">The sequence shown here is derived from an EMBL/GenBank/DDBJ whole genome shotgun (WGS) entry which is preliminary data.</text>
</comment>
<dbReference type="Gene3D" id="3.10.20.440">
    <property type="entry name" value="2Fe-2S iron-sulphur cluster binding domain, sarcosine oxidase, alpha subunit, N-terminal domain"/>
    <property type="match status" value="1"/>
</dbReference>
<dbReference type="Pfam" id="PF13510">
    <property type="entry name" value="Fer2_4"/>
    <property type="match status" value="1"/>
</dbReference>
<dbReference type="OrthoDB" id="5287468at2"/>
<gene>
    <name evidence="7" type="ORF">EOI86_18865</name>
</gene>
<evidence type="ECO:0000259" key="4">
    <source>
        <dbReference type="Pfam" id="PF07992"/>
    </source>
</evidence>
<dbReference type="SUPFAM" id="SSF103025">
    <property type="entry name" value="Folate-binding domain"/>
    <property type="match status" value="1"/>
</dbReference>
<dbReference type="Gene3D" id="1.10.10.1100">
    <property type="entry name" value="BFD-like [2Fe-2S]-binding domain"/>
    <property type="match status" value="1"/>
</dbReference>
<dbReference type="PRINTS" id="PR00469">
    <property type="entry name" value="PNDRDTASEII"/>
</dbReference>
<dbReference type="PANTHER" id="PTHR43757">
    <property type="entry name" value="AMINOMETHYLTRANSFERASE"/>
    <property type="match status" value="1"/>
</dbReference>
<evidence type="ECO:0000313" key="7">
    <source>
        <dbReference type="EMBL" id="RVU34899.1"/>
    </source>
</evidence>
<dbReference type="InterPro" id="IPR041854">
    <property type="entry name" value="BFD-like_2Fe2S-bd_dom_sf"/>
</dbReference>
<dbReference type="SUPFAM" id="SSF51905">
    <property type="entry name" value="FAD/NAD(P)-binding domain"/>
    <property type="match status" value="1"/>
</dbReference>
<evidence type="ECO:0000259" key="3">
    <source>
        <dbReference type="Pfam" id="PF01571"/>
    </source>
</evidence>
<dbReference type="AlphaFoldDB" id="A0A3S2W349"/>
<organism evidence="7 8">
    <name type="scientific">Hwanghaeella grinnelliae</name>
    <dbReference type="NCBI Taxonomy" id="2500179"/>
    <lineage>
        <taxon>Bacteria</taxon>
        <taxon>Pseudomonadati</taxon>
        <taxon>Pseudomonadota</taxon>
        <taxon>Alphaproteobacteria</taxon>
        <taxon>Rhodospirillales</taxon>
        <taxon>Rhodospirillaceae</taxon>
        <taxon>Hwanghaeella</taxon>
    </lineage>
</organism>
<dbReference type="NCBIfam" id="TIGR01372">
    <property type="entry name" value="soxA"/>
    <property type="match status" value="1"/>
</dbReference>
<evidence type="ECO:0000256" key="1">
    <source>
        <dbReference type="ARBA" id="ARBA00008609"/>
    </source>
</evidence>
<dbReference type="GO" id="GO:0008115">
    <property type="term" value="F:sarcosine oxidase activity"/>
    <property type="evidence" value="ECO:0007669"/>
    <property type="project" value="InterPro"/>
</dbReference>
<dbReference type="InterPro" id="IPR013977">
    <property type="entry name" value="GcvT_C"/>
</dbReference>
<evidence type="ECO:0000259" key="5">
    <source>
        <dbReference type="Pfam" id="PF08669"/>
    </source>
</evidence>
<feature type="domain" description="Aminomethyltransferase C-terminal" evidence="5">
    <location>
        <begin position="910"/>
        <end position="996"/>
    </location>
</feature>
<dbReference type="Pfam" id="PF17806">
    <property type="entry name" value="SO_alpha_A3"/>
    <property type="match status" value="1"/>
</dbReference>
<feature type="domain" description="GCVT N-terminal" evidence="3">
    <location>
        <begin position="619"/>
        <end position="890"/>
    </location>
</feature>
<dbReference type="InterPro" id="IPR041117">
    <property type="entry name" value="SoxA_A3"/>
</dbReference>
<dbReference type="PANTHER" id="PTHR43757:SF2">
    <property type="entry name" value="AMINOMETHYLTRANSFERASE, MITOCHONDRIAL"/>
    <property type="match status" value="1"/>
</dbReference>
<keyword evidence="2" id="KW-0560">Oxidoreductase</keyword>
<dbReference type="Gene3D" id="3.30.1360.120">
    <property type="entry name" value="Probable tRNA modification gtpase trme, domain 1"/>
    <property type="match status" value="1"/>
</dbReference>
<dbReference type="PIRSF" id="PIRSF037980">
    <property type="entry name" value="SoxA"/>
    <property type="match status" value="1"/>
</dbReference>
<feature type="domain" description="SoxA A3" evidence="6">
    <location>
        <begin position="521"/>
        <end position="604"/>
    </location>
</feature>
<dbReference type="InterPro" id="IPR028896">
    <property type="entry name" value="GcvT/YgfZ/DmdA"/>
</dbReference>
<dbReference type="Pfam" id="PF08669">
    <property type="entry name" value="GCV_T_C"/>
    <property type="match status" value="1"/>
</dbReference>
<dbReference type="Proteomes" id="UP000287447">
    <property type="component" value="Unassembled WGS sequence"/>
</dbReference>
<dbReference type="EMBL" id="SADE01000003">
    <property type="protein sequence ID" value="RVU34899.1"/>
    <property type="molecule type" value="Genomic_DNA"/>
</dbReference>
<evidence type="ECO:0000256" key="2">
    <source>
        <dbReference type="ARBA" id="ARBA00023002"/>
    </source>
</evidence>
<dbReference type="InterPro" id="IPR027266">
    <property type="entry name" value="TrmE/GcvT-like"/>
</dbReference>
<dbReference type="InterPro" id="IPR006222">
    <property type="entry name" value="GCVT_N"/>
</dbReference>
<accession>A0A3S2W349</accession>
<dbReference type="RefSeq" id="WP_127767161.1">
    <property type="nucleotide sequence ID" value="NZ_SADE01000003.1"/>
</dbReference>
<dbReference type="Pfam" id="PF01571">
    <property type="entry name" value="GCV_T"/>
    <property type="match status" value="1"/>
</dbReference>
<dbReference type="InterPro" id="IPR036188">
    <property type="entry name" value="FAD/NAD-bd_sf"/>
</dbReference>
<dbReference type="Pfam" id="PF07992">
    <property type="entry name" value="Pyr_redox_2"/>
    <property type="match status" value="1"/>
</dbReference>
<dbReference type="InterPro" id="IPR042204">
    <property type="entry name" value="2Fe-2S-bd_N"/>
</dbReference>
<protein>
    <submittedName>
        <fullName evidence="7">Sarcosine oxidase subunit alpha family protein</fullName>
    </submittedName>
</protein>
<dbReference type="Gene3D" id="3.50.50.60">
    <property type="entry name" value="FAD/NAD(P)-binding domain"/>
    <property type="match status" value="1"/>
</dbReference>